<dbReference type="GO" id="GO:0016787">
    <property type="term" value="F:hydrolase activity"/>
    <property type="evidence" value="ECO:0007669"/>
    <property type="project" value="InterPro"/>
</dbReference>
<accession>A0A9X2T667</accession>
<evidence type="ECO:0000256" key="1">
    <source>
        <dbReference type="SAM" id="MobiDB-lite"/>
    </source>
</evidence>
<dbReference type="EMBL" id="JANTHZ010000002">
    <property type="protein sequence ID" value="MCS0494603.1"/>
    <property type="molecule type" value="Genomic_DNA"/>
</dbReference>
<evidence type="ECO:0000313" key="3">
    <source>
        <dbReference type="EMBL" id="MCS0494603.1"/>
    </source>
</evidence>
<feature type="domain" description="Amidohydrolase-related" evidence="2">
    <location>
        <begin position="11"/>
        <end position="285"/>
    </location>
</feature>
<keyword evidence="4" id="KW-1185">Reference proteome</keyword>
<dbReference type="PANTHER" id="PTHR35563">
    <property type="entry name" value="BARREL METAL-DEPENDENT HYDROLASE, PUTATIVE (AFU_ORTHOLOGUE AFUA_1G16240)-RELATED"/>
    <property type="match status" value="1"/>
</dbReference>
<reference evidence="3" key="1">
    <citation type="submission" date="2022-08" db="EMBL/GenBank/DDBJ databases">
        <authorList>
            <person name="Li F."/>
        </authorList>
    </citation>
    <scope>NUCLEOTIDE SEQUENCE</scope>
    <source>
        <strain evidence="3">MQZ15Z-1</strain>
    </source>
</reference>
<evidence type="ECO:0000313" key="4">
    <source>
        <dbReference type="Proteomes" id="UP001151088"/>
    </source>
</evidence>
<dbReference type="Gene3D" id="3.20.20.140">
    <property type="entry name" value="Metal-dependent hydrolases"/>
    <property type="match status" value="1"/>
</dbReference>
<feature type="compositionally biased region" description="Polar residues" evidence="1">
    <location>
        <begin position="298"/>
        <end position="307"/>
    </location>
</feature>
<gene>
    <name evidence="3" type="ORF">NVS89_05795</name>
</gene>
<dbReference type="AlphaFoldDB" id="A0A9X2T667"/>
<organism evidence="3 4">
    <name type="scientific">Ancylobacter mangrovi</name>
    <dbReference type="NCBI Taxonomy" id="2972472"/>
    <lineage>
        <taxon>Bacteria</taxon>
        <taxon>Pseudomonadati</taxon>
        <taxon>Pseudomonadota</taxon>
        <taxon>Alphaproteobacteria</taxon>
        <taxon>Hyphomicrobiales</taxon>
        <taxon>Xanthobacteraceae</taxon>
        <taxon>Ancylobacter</taxon>
    </lineage>
</organism>
<feature type="region of interest" description="Disordered" evidence="1">
    <location>
        <begin position="286"/>
        <end position="307"/>
    </location>
</feature>
<dbReference type="Proteomes" id="UP001151088">
    <property type="component" value="Unassembled WGS sequence"/>
</dbReference>
<dbReference type="Pfam" id="PF04909">
    <property type="entry name" value="Amidohydro_2"/>
    <property type="match status" value="1"/>
</dbReference>
<sequence length="307" mass="32681">MTALSLPPGTWDTHVHVFEPDRFPYAAVRSYTPGTASLETLQQRHRQWGVAHAVLVQPSVYGADNACLIDALRRLGPSARGVAVADVATLDDNRLAEFAGAGIRGFRVNLMAGSALDADEAFFGMAGRLRGTGLFLQLYAPLATILARASTLEKAGIPVVLDHFAGAGAEDDAQSMEQLAALAGSAPIWIKLSADYRIGQSSEAPETRALDLIRRFEAMVPDRLIWGSDWPHTGGGAARKARGPDEVEPFRKVYALSVPQLMADAGLDAEARHRILVDNPTTLFGAAPHSPSLAQHAASVSGTGQRN</sequence>
<dbReference type="InterPro" id="IPR052358">
    <property type="entry name" value="Aro_Compnd_Degr_Hydrolases"/>
</dbReference>
<dbReference type="InterPro" id="IPR032466">
    <property type="entry name" value="Metal_Hydrolase"/>
</dbReference>
<proteinExistence type="predicted"/>
<evidence type="ECO:0000259" key="2">
    <source>
        <dbReference type="Pfam" id="PF04909"/>
    </source>
</evidence>
<name>A0A9X2T667_9HYPH</name>
<dbReference type="RefSeq" id="WP_258731625.1">
    <property type="nucleotide sequence ID" value="NZ_JANTHZ010000002.1"/>
</dbReference>
<dbReference type="InterPro" id="IPR006680">
    <property type="entry name" value="Amidohydro-rel"/>
</dbReference>
<dbReference type="PANTHER" id="PTHR35563:SF2">
    <property type="entry name" value="BARREL METAL-DEPENDENT HYDROLASE, PUTATIVE (AFU_ORTHOLOGUE AFUA_1G16240)-RELATED"/>
    <property type="match status" value="1"/>
</dbReference>
<dbReference type="SUPFAM" id="SSF51556">
    <property type="entry name" value="Metallo-dependent hydrolases"/>
    <property type="match status" value="1"/>
</dbReference>
<protein>
    <submittedName>
        <fullName evidence="3">Amidohydrolase family protein</fullName>
    </submittedName>
</protein>
<comment type="caution">
    <text evidence="3">The sequence shown here is derived from an EMBL/GenBank/DDBJ whole genome shotgun (WGS) entry which is preliminary data.</text>
</comment>